<dbReference type="RefSeq" id="XP_033518994.1">
    <property type="nucleotide sequence ID" value="XM_033669155.1"/>
</dbReference>
<dbReference type="AlphaFoldDB" id="A0A6A6A201"/>
<dbReference type="PANTHER" id="PTHR46865:SF2">
    <property type="entry name" value="MONOOXYGENASE"/>
    <property type="match status" value="1"/>
</dbReference>
<dbReference type="PRINTS" id="PR00420">
    <property type="entry name" value="RNGMNOXGNASE"/>
</dbReference>
<evidence type="ECO:0000256" key="3">
    <source>
        <dbReference type="ARBA" id="ARBA00023002"/>
    </source>
</evidence>
<dbReference type="Pfam" id="PF01494">
    <property type="entry name" value="FAD_binding_3"/>
    <property type="match status" value="1"/>
</dbReference>
<evidence type="ECO:0000259" key="4">
    <source>
        <dbReference type="Pfam" id="PF01494"/>
    </source>
</evidence>
<dbReference type="GO" id="GO:0071949">
    <property type="term" value="F:FAD binding"/>
    <property type="evidence" value="ECO:0007669"/>
    <property type="project" value="InterPro"/>
</dbReference>
<evidence type="ECO:0000313" key="6">
    <source>
        <dbReference type="Proteomes" id="UP000799771"/>
    </source>
</evidence>
<evidence type="ECO:0000256" key="1">
    <source>
        <dbReference type="ARBA" id="ARBA00022630"/>
    </source>
</evidence>
<dbReference type="PANTHER" id="PTHR46865">
    <property type="entry name" value="OXIDOREDUCTASE-RELATED"/>
    <property type="match status" value="1"/>
</dbReference>
<keyword evidence="2" id="KW-0274">FAD</keyword>
<dbReference type="Proteomes" id="UP000799771">
    <property type="component" value="Unassembled WGS sequence"/>
</dbReference>
<dbReference type="Gene3D" id="3.30.9.10">
    <property type="entry name" value="D-Amino Acid Oxidase, subunit A, domain 2"/>
    <property type="match status" value="1"/>
</dbReference>
<accession>A0A6A6A201</accession>
<gene>
    <name evidence="5" type="ORF">P153DRAFT_370991</name>
</gene>
<reference evidence="5" key="1">
    <citation type="journal article" date="2020" name="Stud. Mycol.">
        <title>101 Dothideomycetes genomes: a test case for predicting lifestyles and emergence of pathogens.</title>
        <authorList>
            <person name="Haridas S."/>
            <person name="Albert R."/>
            <person name="Binder M."/>
            <person name="Bloem J."/>
            <person name="Labutti K."/>
            <person name="Salamov A."/>
            <person name="Andreopoulos B."/>
            <person name="Baker S."/>
            <person name="Barry K."/>
            <person name="Bills G."/>
            <person name="Bluhm B."/>
            <person name="Cannon C."/>
            <person name="Castanera R."/>
            <person name="Culley D."/>
            <person name="Daum C."/>
            <person name="Ezra D."/>
            <person name="Gonzalez J."/>
            <person name="Henrissat B."/>
            <person name="Kuo A."/>
            <person name="Liang C."/>
            <person name="Lipzen A."/>
            <person name="Lutzoni F."/>
            <person name="Magnuson J."/>
            <person name="Mondo S."/>
            <person name="Nolan M."/>
            <person name="Ohm R."/>
            <person name="Pangilinan J."/>
            <person name="Park H.-J."/>
            <person name="Ramirez L."/>
            <person name="Alfaro M."/>
            <person name="Sun H."/>
            <person name="Tritt A."/>
            <person name="Yoshinaga Y."/>
            <person name="Zwiers L.-H."/>
            <person name="Turgeon B."/>
            <person name="Goodwin S."/>
            <person name="Spatafora J."/>
            <person name="Crous P."/>
            <person name="Grigoriev I."/>
        </authorList>
    </citation>
    <scope>NUCLEOTIDE SEQUENCE</scope>
    <source>
        <strain evidence="5">CBS 119687</strain>
    </source>
</reference>
<evidence type="ECO:0000256" key="2">
    <source>
        <dbReference type="ARBA" id="ARBA00022827"/>
    </source>
</evidence>
<feature type="domain" description="FAD-binding" evidence="4">
    <location>
        <begin position="5"/>
        <end position="357"/>
    </location>
</feature>
<dbReference type="InterPro" id="IPR002938">
    <property type="entry name" value="FAD-bd"/>
</dbReference>
<dbReference type="InterPro" id="IPR036188">
    <property type="entry name" value="FAD/NAD-bd_sf"/>
</dbReference>
<dbReference type="SUPFAM" id="SSF51905">
    <property type="entry name" value="FAD/NAD(P)-binding domain"/>
    <property type="match status" value="1"/>
</dbReference>
<sequence length="420" mass="45338">MSPLNVLIAGSSIAGPATAYWLSKTNCTLTIIERWPSPRPGGQAIDIRTAGVSVMRKIPGMEAAVLAKSAQEEGVCFVRADGRPYGTIRATGNPEQQGLISEYEILRGDLAGVLVGFTKGEERVRYVYGETIAAMRYDEVNGPVTVEFSNGMPTSTYDLVIACDGAMSRTRAMGFECGVRDHVVRTNSWAAYFSITQDLLQGSRVGQGFSAVGGRFISVGSDAGGGSRVMLMGVHPGDKRDTMLGFREASTQGEDALKKYLARLYRGVGWKTDEVMRMMMDSEDFYASEIVQVKMPSLHNGRVVLVGDAGYAAGLTGGGTSLALAGAYMLAGEIGKHKGDLAAGLEGYEEQMRPLIKEMQKIPPLVMLLLAPQTAWGIWLRNHIFAFIAWTGIAEIAQKYLGGAFANTESFPLPEYEWVA</sequence>
<evidence type="ECO:0000313" key="5">
    <source>
        <dbReference type="EMBL" id="KAF2124601.1"/>
    </source>
</evidence>
<keyword evidence="1" id="KW-0285">Flavoprotein</keyword>
<organism evidence="5 6">
    <name type="scientific">Dothidotthia symphoricarpi CBS 119687</name>
    <dbReference type="NCBI Taxonomy" id="1392245"/>
    <lineage>
        <taxon>Eukaryota</taxon>
        <taxon>Fungi</taxon>
        <taxon>Dikarya</taxon>
        <taxon>Ascomycota</taxon>
        <taxon>Pezizomycotina</taxon>
        <taxon>Dothideomycetes</taxon>
        <taxon>Pleosporomycetidae</taxon>
        <taxon>Pleosporales</taxon>
        <taxon>Dothidotthiaceae</taxon>
        <taxon>Dothidotthia</taxon>
    </lineage>
</organism>
<keyword evidence="6" id="KW-1185">Reference proteome</keyword>
<dbReference type="InterPro" id="IPR051704">
    <property type="entry name" value="FAD_aromatic-hydroxylase"/>
</dbReference>
<dbReference type="GO" id="GO:0016491">
    <property type="term" value="F:oxidoreductase activity"/>
    <property type="evidence" value="ECO:0007669"/>
    <property type="project" value="UniProtKB-KW"/>
</dbReference>
<dbReference type="OrthoDB" id="655030at2759"/>
<name>A0A6A6A201_9PLEO</name>
<keyword evidence="3" id="KW-0560">Oxidoreductase</keyword>
<dbReference type="EMBL" id="ML977519">
    <property type="protein sequence ID" value="KAF2124601.1"/>
    <property type="molecule type" value="Genomic_DNA"/>
</dbReference>
<dbReference type="Gene3D" id="3.50.50.60">
    <property type="entry name" value="FAD/NAD(P)-binding domain"/>
    <property type="match status" value="1"/>
</dbReference>
<proteinExistence type="predicted"/>
<dbReference type="GeneID" id="54409587"/>
<protein>
    <submittedName>
        <fullName evidence="5">FAD/NAD(P)-binding domain-containing protein</fullName>
    </submittedName>
</protein>